<dbReference type="AlphaFoldDB" id="K2PST0"/>
<name>K2PST0_9FLAO</name>
<dbReference type="OrthoDB" id="646668at2"/>
<reference evidence="1 2" key="1">
    <citation type="journal article" date="2012" name="J. Bacteriol.">
        <title>Genome Sequence of Galbibacter marinum Type Strain ck-I2-15.</title>
        <authorList>
            <person name="Lai Q."/>
            <person name="Li C."/>
            <person name="Shao Z."/>
        </authorList>
    </citation>
    <scope>NUCLEOTIDE SEQUENCE [LARGE SCALE GENOMIC DNA]</scope>
    <source>
        <strain evidence="2">ck-I2-15</strain>
    </source>
</reference>
<accession>K2PST0</accession>
<dbReference type="PROSITE" id="PS51257">
    <property type="entry name" value="PROKAR_LIPOPROTEIN"/>
    <property type="match status" value="1"/>
</dbReference>
<dbReference type="eggNOG" id="ENOG502ZB2K">
    <property type="taxonomic scope" value="Bacteria"/>
</dbReference>
<protein>
    <recommendedName>
        <fullName evidence="3">Lipoprotein</fullName>
    </recommendedName>
</protein>
<comment type="caution">
    <text evidence="1">The sequence shown here is derived from an EMBL/GenBank/DDBJ whole genome shotgun (WGS) entry which is preliminary data.</text>
</comment>
<evidence type="ECO:0008006" key="3">
    <source>
        <dbReference type="Google" id="ProtNLM"/>
    </source>
</evidence>
<dbReference type="STRING" id="555500.I215_06787"/>
<sequence length="269" mass="29172">MKKNRIISLLGSALLLILGACQPIEDRDVLESTLSMDDVKLTATQATEGGNLIELSMDTPGVTGYWDFNVGKALTNKHEFIYPIPGAITFSYVGTLGSEFFTKTIEVQIDQLDHELPQDWYDLVGEDTSAGKTWVFDGGPEADGGQWWYMAAPDDPAGAGTPWWNAAGECCPPVDAAGKMTFDLNGGANYTYYSGPDAAPQVTSFVLDVGKQTLQINDGGNILGAEEPRGNPNGSYSIISLTEDELILYRPNNGIPDDPHGWVWVFKPE</sequence>
<gene>
    <name evidence="1" type="ORF">I215_06787</name>
</gene>
<dbReference type="EMBL" id="AMSG01000006">
    <property type="protein sequence ID" value="EKF55640.1"/>
    <property type="molecule type" value="Genomic_DNA"/>
</dbReference>
<evidence type="ECO:0000313" key="1">
    <source>
        <dbReference type="EMBL" id="EKF55640.1"/>
    </source>
</evidence>
<dbReference type="RefSeq" id="WP_008991221.1">
    <property type="nucleotide sequence ID" value="NZ_AMSG01000006.1"/>
</dbReference>
<evidence type="ECO:0000313" key="2">
    <source>
        <dbReference type="Proteomes" id="UP000007364"/>
    </source>
</evidence>
<dbReference type="Proteomes" id="UP000007364">
    <property type="component" value="Unassembled WGS sequence"/>
</dbReference>
<keyword evidence="2" id="KW-1185">Reference proteome</keyword>
<organism evidence="1 2">
    <name type="scientific">Galbibacter marinus</name>
    <dbReference type="NCBI Taxonomy" id="555500"/>
    <lineage>
        <taxon>Bacteria</taxon>
        <taxon>Pseudomonadati</taxon>
        <taxon>Bacteroidota</taxon>
        <taxon>Flavobacteriia</taxon>
        <taxon>Flavobacteriales</taxon>
        <taxon>Flavobacteriaceae</taxon>
        <taxon>Galbibacter</taxon>
    </lineage>
</organism>
<proteinExistence type="predicted"/>